<evidence type="ECO:0000313" key="3">
    <source>
        <dbReference type="Proteomes" id="UP000078512"/>
    </source>
</evidence>
<reference evidence="2 3" key="1">
    <citation type="submission" date="2016-05" db="EMBL/GenBank/DDBJ databases">
        <title>Genome sequencing reveals origins of a unique bacterial endosymbiosis in the earliest lineages of terrestrial Fungi.</title>
        <authorList>
            <consortium name="DOE Joint Genome Institute"/>
            <person name="Uehling J."/>
            <person name="Gryganskyi A."/>
            <person name="Hameed K."/>
            <person name="Tschaplinski T."/>
            <person name="Misztal P."/>
            <person name="Wu S."/>
            <person name="Desiro A."/>
            <person name="Vande Pol N."/>
            <person name="Du Z.-Y."/>
            <person name="Zienkiewicz A."/>
            <person name="Zienkiewicz K."/>
            <person name="Morin E."/>
            <person name="Tisserant E."/>
            <person name="Splivallo R."/>
            <person name="Hainaut M."/>
            <person name="Henrissat B."/>
            <person name="Ohm R."/>
            <person name="Kuo A."/>
            <person name="Yan J."/>
            <person name="Lipzen A."/>
            <person name="Nolan M."/>
            <person name="Labutti K."/>
            <person name="Barry K."/>
            <person name="Goldstein A."/>
            <person name="Labbe J."/>
            <person name="Schadt C."/>
            <person name="Tuskan G."/>
            <person name="Grigoriev I."/>
            <person name="Martin F."/>
            <person name="Vilgalys R."/>
            <person name="Bonito G."/>
        </authorList>
    </citation>
    <scope>NUCLEOTIDE SEQUENCE [LARGE SCALE GENOMIC DNA]</scope>
    <source>
        <strain evidence="2 3">AG-77</strain>
    </source>
</reference>
<feature type="compositionally biased region" description="Polar residues" evidence="1">
    <location>
        <begin position="61"/>
        <end position="73"/>
    </location>
</feature>
<gene>
    <name evidence="2" type="ORF">K457DRAFT_814015</name>
</gene>
<organism evidence="2 3">
    <name type="scientific">Linnemannia elongata AG-77</name>
    <dbReference type="NCBI Taxonomy" id="1314771"/>
    <lineage>
        <taxon>Eukaryota</taxon>
        <taxon>Fungi</taxon>
        <taxon>Fungi incertae sedis</taxon>
        <taxon>Mucoromycota</taxon>
        <taxon>Mortierellomycotina</taxon>
        <taxon>Mortierellomycetes</taxon>
        <taxon>Mortierellales</taxon>
        <taxon>Mortierellaceae</taxon>
        <taxon>Linnemannia</taxon>
    </lineage>
</organism>
<evidence type="ECO:0000256" key="1">
    <source>
        <dbReference type="SAM" id="MobiDB-lite"/>
    </source>
</evidence>
<evidence type="ECO:0000313" key="2">
    <source>
        <dbReference type="EMBL" id="OAQ34139.1"/>
    </source>
</evidence>
<dbReference type="Proteomes" id="UP000078512">
    <property type="component" value="Unassembled WGS sequence"/>
</dbReference>
<accession>A0A197KCM1</accession>
<keyword evidence="3" id="KW-1185">Reference proteome</keyword>
<protein>
    <submittedName>
        <fullName evidence="2">Uncharacterized protein</fullName>
    </submittedName>
</protein>
<sequence length="91" mass="9650">MASLATKLASASLNRSFVTLPATASGLRTVLNRSALYPSDDHHGHHGHHESPATPSIPALKTTSLNNNHSFVTGASKARNRSGSAENTEYR</sequence>
<dbReference type="EMBL" id="KV442018">
    <property type="protein sequence ID" value="OAQ34139.1"/>
    <property type="molecule type" value="Genomic_DNA"/>
</dbReference>
<feature type="compositionally biased region" description="Polar residues" evidence="1">
    <location>
        <begin position="81"/>
        <end position="91"/>
    </location>
</feature>
<dbReference type="AlphaFoldDB" id="A0A197KCM1"/>
<dbReference type="OrthoDB" id="2415022at2759"/>
<feature type="region of interest" description="Disordered" evidence="1">
    <location>
        <begin position="36"/>
        <end position="91"/>
    </location>
</feature>
<proteinExistence type="predicted"/>
<name>A0A197KCM1_9FUNG</name>